<evidence type="ECO:0000313" key="2">
    <source>
        <dbReference type="Proteomes" id="UP000646365"/>
    </source>
</evidence>
<proteinExistence type="predicted"/>
<comment type="caution">
    <text evidence="1">The sequence shown here is derived from an EMBL/GenBank/DDBJ whole genome shotgun (WGS) entry which is preliminary data.</text>
</comment>
<keyword evidence="2" id="KW-1185">Reference proteome</keyword>
<evidence type="ECO:0000313" key="1">
    <source>
        <dbReference type="EMBL" id="GGF30189.1"/>
    </source>
</evidence>
<protein>
    <submittedName>
        <fullName evidence="1">Uncharacterized protein</fullName>
    </submittedName>
</protein>
<dbReference type="Proteomes" id="UP000646365">
    <property type="component" value="Unassembled WGS sequence"/>
</dbReference>
<name>A0A8J3E6J1_9PROT</name>
<accession>A0A8J3E6J1</accession>
<sequence length="63" mass="6784">MMIRIEPVLDETSARYFLEIYNPADATEPFITTVPRYASPAAAEQDVLAILAAAASTAGTETH</sequence>
<reference evidence="1" key="1">
    <citation type="journal article" date="2014" name="Int. J. Syst. Evol. Microbiol.">
        <title>Complete genome sequence of Corynebacterium casei LMG S-19264T (=DSM 44701T), isolated from a smear-ripened cheese.</title>
        <authorList>
            <consortium name="US DOE Joint Genome Institute (JGI-PGF)"/>
            <person name="Walter F."/>
            <person name="Albersmeier A."/>
            <person name="Kalinowski J."/>
            <person name="Ruckert C."/>
        </authorList>
    </citation>
    <scope>NUCLEOTIDE SEQUENCE</scope>
    <source>
        <strain evidence="1">CGMCC 1.15725</strain>
    </source>
</reference>
<dbReference type="EMBL" id="BMJQ01000010">
    <property type="protein sequence ID" value="GGF30189.1"/>
    <property type="molecule type" value="Genomic_DNA"/>
</dbReference>
<organism evidence="1 2">
    <name type="scientific">Aliidongia dinghuensis</name>
    <dbReference type="NCBI Taxonomy" id="1867774"/>
    <lineage>
        <taxon>Bacteria</taxon>
        <taxon>Pseudomonadati</taxon>
        <taxon>Pseudomonadota</taxon>
        <taxon>Alphaproteobacteria</taxon>
        <taxon>Rhodospirillales</taxon>
        <taxon>Dongiaceae</taxon>
        <taxon>Aliidongia</taxon>
    </lineage>
</organism>
<dbReference type="AlphaFoldDB" id="A0A8J3E6J1"/>
<dbReference type="RefSeq" id="WP_189049072.1">
    <property type="nucleotide sequence ID" value="NZ_BMJQ01000010.1"/>
</dbReference>
<gene>
    <name evidence="1" type="ORF">GCM10011611_40360</name>
</gene>
<reference evidence="1" key="2">
    <citation type="submission" date="2020-09" db="EMBL/GenBank/DDBJ databases">
        <authorList>
            <person name="Sun Q."/>
            <person name="Zhou Y."/>
        </authorList>
    </citation>
    <scope>NUCLEOTIDE SEQUENCE</scope>
    <source>
        <strain evidence="1">CGMCC 1.15725</strain>
    </source>
</reference>